<sequence length="298" mass="32583">MSKTVLILGASGRFGRAAADAFAQAGWTVRNYDRASGDLARAAWGADVIVNAWNPLYTDWAEQVPGLTQKVIKVAQQTGATVIVPGNVYVFGEQTPAPWSERTPHGATNGLGRVRIAMEAAYRASGVRTIVLRAGDFIDAGASGNWFDRILVARLDRGVVQYPGNPDIPHAWAWLPDVARAAVLLAEQRESLPAFTDVPFPGYTLTGRELVAALSRVTGRGLQLKRFSYLPLHLLRPVWPMARRLVEMSYLWRRPHWLDGARFQELLPGFRHTQLEAALAVAIGAGVAEVPEQAVTAR</sequence>
<proteinExistence type="predicted"/>
<dbReference type="AlphaFoldDB" id="A0A8J3M3Y3"/>
<gene>
    <name evidence="2" type="ORF">GCM10017056_04270</name>
</gene>
<reference evidence="2" key="1">
    <citation type="journal article" date="2014" name="Int. J. Syst. Evol. Microbiol.">
        <title>Complete genome sequence of Corynebacterium casei LMG S-19264T (=DSM 44701T), isolated from a smear-ripened cheese.</title>
        <authorList>
            <consortium name="US DOE Joint Genome Institute (JGI-PGF)"/>
            <person name="Walter F."/>
            <person name="Albersmeier A."/>
            <person name="Kalinowski J."/>
            <person name="Ruckert C."/>
        </authorList>
    </citation>
    <scope>NUCLEOTIDE SEQUENCE</scope>
    <source>
        <strain evidence="2">KCTC 42650</strain>
    </source>
</reference>
<dbReference type="EMBL" id="BNCJ01000001">
    <property type="protein sequence ID" value="GHF35725.1"/>
    <property type="molecule type" value="Genomic_DNA"/>
</dbReference>
<protein>
    <submittedName>
        <fullName evidence="2">Oxidoreductase</fullName>
    </submittedName>
</protein>
<evidence type="ECO:0000313" key="3">
    <source>
        <dbReference type="Proteomes" id="UP000626220"/>
    </source>
</evidence>
<dbReference type="Pfam" id="PF04321">
    <property type="entry name" value="RmlD_sub_bind"/>
    <property type="match status" value="1"/>
</dbReference>
<dbReference type="InterPro" id="IPR036291">
    <property type="entry name" value="NAD(P)-bd_dom_sf"/>
</dbReference>
<reference evidence="2" key="2">
    <citation type="submission" date="2020-09" db="EMBL/GenBank/DDBJ databases">
        <authorList>
            <person name="Sun Q."/>
            <person name="Kim S."/>
        </authorList>
    </citation>
    <scope>NUCLEOTIDE SEQUENCE</scope>
    <source>
        <strain evidence="2">KCTC 42650</strain>
    </source>
</reference>
<feature type="domain" description="RmlD-like substrate binding" evidence="1">
    <location>
        <begin position="4"/>
        <end position="138"/>
    </location>
</feature>
<dbReference type="Proteomes" id="UP000626220">
    <property type="component" value="Unassembled WGS sequence"/>
</dbReference>
<keyword evidence="3" id="KW-1185">Reference proteome</keyword>
<dbReference type="Gene3D" id="3.40.50.720">
    <property type="entry name" value="NAD(P)-binding Rossmann-like Domain"/>
    <property type="match status" value="1"/>
</dbReference>
<accession>A0A8J3M3Y3</accession>
<comment type="caution">
    <text evidence="2">The sequence shown here is derived from an EMBL/GenBank/DDBJ whole genome shotgun (WGS) entry which is preliminary data.</text>
</comment>
<organism evidence="2 3">
    <name type="scientific">Seohaeicola zhoushanensis</name>
    <dbReference type="NCBI Taxonomy" id="1569283"/>
    <lineage>
        <taxon>Bacteria</taxon>
        <taxon>Pseudomonadati</taxon>
        <taxon>Pseudomonadota</taxon>
        <taxon>Alphaproteobacteria</taxon>
        <taxon>Rhodobacterales</taxon>
        <taxon>Roseobacteraceae</taxon>
        <taxon>Seohaeicola</taxon>
    </lineage>
</organism>
<evidence type="ECO:0000259" key="1">
    <source>
        <dbReference type="Pfam" id="PF04321"/>
    </source>
</evidence>
<name>A0A8J3M3Y3_9RHOB</name>
<evidence type="ECO:0000313" key="2">
    <source>
        <dbReference type="EMBL" id="GHF35725.1"/>
    </source>
</evidence>
<dbReference type="RefSeq" id="WP_189678381.1">
    <property type="nucleotide sequence ID" value="NZ_BNCJ01000001.1"/>
</dbReference>
<dbReference type="InterPro" id="IPR029903">
    <property type="entry name" value="RmlD-like-bd"/>
</dbReference>
<dbReference type="SUPFAM" id="SSF51735">
    <property type="entry name" value="NAD(P)-binding Rossmann-fold domains"/>
    <property type="match status" value="1"/>
</dbReference>